<accession>A0A1I9YEN2</accession>
<comment type="subcellular location">
    <subcellularLocation>
        <location evidence="1">Membrane</location>
        <topology evidence="1">Multi-pass membrane protein</topology>
    </subcellularLocation>
</comment>
<keyword evidence="4 5" id="KW-0472">Membrane</keyword>
<dbReference type="EMBL" id="CP017561">
    <property type="protein sequence ID" value="APA84765.1"/>
    <property type="molecule type" value="Genomic_DNA"/>
</dbReference>
<dbReference type="Proteomes" id="UP000179860">
    <property type="component" value="Chromosome 1"/>
</dbReference>
<dbReference type="KEGG" id="pspw:BJG93_04705"/>
<evidence type="ECO:0000313" key="7">
    <source>
        <dbReference type="Proteomes" id="UP000179860"/>
    </source>
</evidence>
<feature type="transmembrane region" description="Helical" evidence="5">
    <location>
        <begin position="12"/>
        <end position="31"/>
    </location>
</feature>
<reference evidence="6" key="1">
    <citation type="submission" date="2016-09" db="EMBL/GenBank/DDBJ databases">
        <title>The Complete Genome of Burkholderia sprentiae wsm5005.</title>
        <authorList>
            <person name="De Meyer S."/>
            <person name="Wang P."/>
            <person name="Terpolilli J."/>
        </authorList>
    </citation>
    <scope>NUCLEOTIDE SEQUENCE [LARGE SCALE GENOMIC DNA]</scope>
    <source>
        <strain evidence="6">WSM5005</strain>
    </source>
</reference>
<dbReference type="InterPro" id="IPR032808">
    <property type="entry name" value="DoxX"/>
</dbReference>
<evidence type="ECO:0000256" key="1">
    <source>
        <dbReference type="ARBA" id="ARBA00004141"/>
    </source>
</evidence>
<evidence type="ECO:0000256" key="4">
    <source>
        <dbReference type="ARBA" id="ARBA00023136"/>
    </source>
</evidence>
<gene>
    <name evidence="6" type="ORF">BJG93_04705</name>
</gene>
<organism evidence="6 7">
    <name type="scientific">Paraburkholderia sprentiae WSM5005</name>
    <dbReference type="NCBI Taxonomy" id="754502"/>
    <lineage>
        <taxon>Bacteria</taxon>
        <taxon>Pseudomonadati</taxon>
        <taxon>Pseudomonadota</taxon>
        <taxon>Betaproteobacteria</taxon>
        <taxon>Burkholderiales</taxon>
        <taxon>Burkholderiaceae</taxon>
        <taxon>Paraburkholderia</taxon>
    </lineage>
</organism>
<name>A0A1I9YEN2_9BURK</name>
<proteinExistence type="predicted"/>
<evidence type="ECO:0000256" key="3">
    <source>
        <dbReference type="ARBA" id="ARBA00022989"/>
    </source>
</evidence>
<evidence type="ECO:0000313" key="6">
    <source>
        <dbReference type="EMBL" id="APA84765.1"/>
    </source>
</evidence>
<feature type="transmembrane region" description="Helical" evidence="5">
    <location>
        <begin position="82"/>
        <end position="106"/>
    </location>
</feature>
<sequence length="173" mass="19750">MSNDDRRTTAQLVGKIILTFCRLYLGGWMVVSGTSYWRTVLGMGPIFPQPFGTLHASNELLVTMVHTHFFHIVKTLEILGGLSLVLGLFVPIGLLVLLPVSFVVWYNAIILNHRFDKMFTPYMGVGCLYINLVLLVWYIRYYLPMMTFKTTIGRISDWKKLSKIFKPDAADLV</sequence>
<dbReference type="AlphaFoldDB" id="A0A1I9YEN2"/>
<evidence type="ECO:0000256" key="5">
    <source>
        <dbReference type="SAM" id="Phobius"/>
    </source>
</evidence>
<dbReference type="GO" id="GO:0016020">
    <property type="term" value="C:membrane"/>
    <property type="evidence" value="ECO:0007669"/>
    <property type="project" value="UniProtKB-SubCell"/>
</dbReference>
<keyword evidence="3 5" id="KW-1133">Transmembrane helix</keyword>
<evidence type="ECO:0000256" key="2">
    <source>
        <dbReference type="ARBA" id="ARBA00022692"/>
    </source>
</evidence>
<dbReference type="Pfam" id="PF07681">
    <property type="entry name" value="DoxX"/>
    <property type="match status" value="1"/>
</dbReference>
<protein>
    <submittedName>
        <fullName evidence="6">DoxX family membrane protein</fullName>
    </submittedName>
</protein>
<keyword evidence="7" id="KW-1185">Reference proteome</keyword>
<keyword evidence="2 5" id="KW-0812">Transmembrane</keyword>
<dbReference type="OrthoDB" id="9092326at2"/>
<reference evidence="6" key="2">
    <citation type="submission" date="2021-06" db="EMBL/GenBank/DDBJ databases">
        <authorList>
            <person name="Rogers T.H."/>
            <person name="Ramsay J.P."/>
            <person name="Wang P."/>
            <person name="Terpolilli J."/>
        </authorList>
    </citation>
    <scope>NUCLEOTIDE SEQUENCE [LARGE SCALE GENOMIC DNA]</scope>
    <source>
        <strain evidence="6">WSM5005</strain>
    </source>
</reference>
<dbReference type="RefSeq" id="WP_027197785.1">
    <property type="nucleotide sequence ID" value="NZ_CP017561.2"/>
</dbReference>
<feature type="transmembrane region" description="Helical" evidence="5">
    <location>
        <begin position="118"/>
        <end position="139"/>
    </location>
</feature>